<dbReference type="VEuPathDB" id="FungiDB:SeMB42_g05284"/>
<dbReference type="OrthoDB" id="4349954at2759"/>
<name>A0A507CPM0_9FUNG</name>
<dbReference type="AlphaFoldDB" id="A0A507CPM0"/>
<dbReference type="Proteomes" id="UP000320475">
    <property type="component" value="Unassembled WGS sequence"/>
</dbReference>
<protein>
    <submittedName>
        <fullName evidence="1">Uncharacterized protein</fullName>
    </submittedName>
</protein>
<dbReference type="PANTHER" id="PTHR15633">
    <property type="entry name" value="NUCLEOLAR PROTEIN 11"/>
    <property type="match status" value="1"/>
</dbReference>
<dbReference type="EMBL" id="QEAM01000343">
    <property type="protein sequence ID" value="TPX41058.1"/>
    <property type="molecule type" value="Genomic_DNA"/>
</dbReference>
<evidence type="ECO:0000313" key="1">
    <source>
        <dbReference type="EMBL" id="TPX41058.1"/>
    </source>
</evidence>
<organism evidence="1 2">
    <name type="scientific">Synchytrium endobioticum</name>
    <dbReference type="NCBI Taxonomy" id="286115"/>
    <lineage>
        <taxon>Eukaryota</taxon>
        <taxon>Fungi</taxon>
        <taxon>Fungi incertae sedis</taxon>
        <taxon>Chytridiomycota</taxon>
        <taxon>Chytridiomycota incertae sedis</taxon>
        <taxon>Chytridiomycetes</taxon>
        <taxon>Synchytriales</taxon>
        <taxon>Synchytriaceae</taxon>
        <taxon>Synchytrium</taxon>
    </lineage>
</organism>
<comment type="caution">
    <text evidence="1">The sequence shown here is derived from an EMBL/GenBank/DDBJ whole genome shotgun (WGS) entry which is preliminary data.</text>
</comment>
<dbReference type="GO" id="GO:0030490">
    <property type="term" value="P:maturation of SSU-rRNA"/>
    <property type="evidence" value="ECO:0007669"/>
    <property type="project" value="InterPro"/>
</dbReference>
<proteinExistence type="predicted"/>
<dbReference type="PANTHER" id="PTHR15633:SF2">
    <property type="entry name" value="NUCLEOLAR PROTEIN 11"/>
    <property type="match status" value="1"/>
</dbReference>
<dbReference type="GO" id="GO:0003723">
    <property type="term" value="F:RNA binding"/>
    <property type="evidence" value="ECO:0007669"/>
    <property type="project" value="TreeGrafter"/>
</dbReference>
<dbReference type="GO" id="GO:0005730">
    <property type="term" value="C:nucleolus"/>
    <property type="evidence" value="ECO:0007669"/>
    <property type="project" value="TreeGrafter"/>
</dbReference>
<evidence type="ECO:0000313" key="2">
    <source>
        <dbReference type="Proteomes" id="UP000320475"/>
    </source>
</evidence>
<accession>A0A507CPM0</accession>
<dbReference type="InterPro" id="IPR042859">
    <property type="entry name" value="NOL11"/>
</dbReference>
<gene>
    <name evidence="1" type="ORF">SeLEV6574_g06274</name>
</gene>
<dbReference type="VEuPathDB" id="FungiDB:SeMB42_g05283"/>
<sequence>MTYPLKMKNPMNMTDSMKMTNTMKMTVASGVIQVYRISGGIVPVVTVSLQYLQLVLKPGHIDLIAMDEHHIAVTASRPSSTQSSAQEYQGLLLIWDTKYGVLQMEKTLSHLECSRRQSPIQYCVTATNSPLTGPSLLVACSSSSSKASFETDLHLFPCRSNGSSPADKSPLGVLVVNNTLSKPVAVSSNGSPPSASEERLIAKLMDPSEAPDEGTFQKVFVSLILARLGKDIKPQIAKQGHDVSLASLPRTDLAQPTMLLLLTRCLSSYTSFFPHIVIHYLLRLGAASSRSIPGGIVRPLLEKADMKLLRMALLKVVDLSESEIVDALMFVCGASTNKAWVEKESRIQMMDAMAEVWQSKNKKRTGNNKVTSNTLQPQVRMDVDEYTSSSNASNASKLSKGQADFLELIFSAPRTRDVFQRCLRAVGIAELEVLLNWILACIKDSEAIVAADGPNNNINDNALWWLWKGRSATFLLAVEALTLLLDSHVFNMILTEPLHGTVHELAVYLSMSISTYALCQSRLGGPLRVYKPPSDKPAATPTPLKKGGDKWAKLMEDVNDENIQKEQFSTRDSSLNIITMLANILVIVASLASMANAQAITGCGVGANADIACLSKNAQYTLAIRVLETGNMSLPQYDAKLQVLCSYHSVNSPPITAAEILTTGWGEFQNCRSDVTPSNTTLLAWFFVNSTAQTGAAPVYAVQAPCVGSVVLTNTTLRPLSDLVYMQGAADQVRGSNCTLLSPPPSPTAAAAATPTGKVALPTGASSVVLSAAGSRVDGRVGMGMLAGVAALLAIVV</sequence>
<reference evidence="1 2" key="1">
    <citation type="journal article" date="2019" name="Sci. Rep.">
        <title>Comparative genomics of chytrid fungi reveal insights into the obligate biotrophic and pathogenic lifestyle of Synchytrium endobioticum.</title>
        <authorList>
            <person name="van de Vossenberg B.T.L.H."/>
            <person name="Warris S."/>
            <person name="Nguyen H.D.T."/>
            <person name="van Gent-Pelzer M.P.E."/>
            <person name="Joly D.L."/>
            <person name="van de Geest H.C."/>
            <person name="Bonants P.J.M."/>
            <person name="Smith D.S."/>
            <person name="Levesque C.A."/>
            <person name="van der Lee T.A.J."/>
        </authorList>
    </citation>
    <scope>NUCLEOTIDE SEQUENCE [LARGE SCALE GENOMIC DNA]</scope>
    <source>
        <strain evidence="1 2">LEV6574</strain>
    </source>
</reference>